<evidence type="ECO:0000256" key="1">
    <source>
        <dbReference type="SAM" id="MobiDB-lite"/>
    </source>
</evidence>
<feature type="compositionally biased region" description="Pro residues" evidence="1">
    <location>
        <begin position="148"/>
        <end position="164"/>
    </location>
</feature>
<keyword evidence="3" id="KW-1185">Reference proteome</keyword>
<proteinExistence type="predicted"/>
<feature type="region of interest" description="Disordered" evidence="1">
    <location>
        <begin position="226"/>
        <end position="251"/>
    </location>
</feature>
<evidence type="ECO:0000313" key="3">
    <source>
        <dbReference type="Proteomes" id="UP000324222"/>
    </source>
</evidence>
<feature type="region of interest" description="Disordered" evidence="1">
    <location>
        <begin position="96"/>
        <end position="164"/>
    </location>
</feature>
<feature type="region of interest" description="Disordered" evidence="1">
    <location>
        <begin position="181"/>
        <end position="213"/>
    </location>
</feature>
<organism evidence="2 3">
    <name type="scientific">Portunus trituberculatus</name>
    <name type="common">Swimming crab</name>
    <name type="synonym">Neptunus trituberculatus</name>
    <dbReference type="NCBI Taxonomy" id="210409"/>
    <lineage>
        <taxon>Eukaryota</taxon>
        <taxon>Metazoa</taxon>
        <taxon>Ecdysozoa</taxon>
        <taxon>Arthropoda</taxon>
        <taxon>Crustacea</taxon>
        <taxon>Multicrustacea</taxon>
        <taxon>Malacostraca</taxon>
        <taxon>Eumalacostraca</taxon>
        <taxon>Eucarida</taxon>
        <taxon>Decapoda</taxon>
        <taxon>Pleocyemata</taxon>
        <taxon>Brachyura</taxon>
        <taxon>Eubrachyura</taxon>
        <taxon>Portunoidea</taxon>
        <taxon>Portunidae</taxon>
        <taxon>Portuninae</taxon>
        <taxon>Portunus</taxon>
    </lineage>
</organism>
<evidence type="ECO:0000313" key="2">
    <source>
        <dbReference type="EMBL" id="MPC22382.1"/>
    </source>
</evidence>
<protein>
    <submittedName>
        <fullName evidence="2">Uncharacterized protein</fullName>
    </submittedName>
</protein>
<gene>
    <name evidence="2" type="ORF">E2C01_015396</name>
</gene>
<dbReference type="EMBL" id="VSRR010001081">
    <property type="protein sequence ID" value="MPC22382.1"/>
    <property type="molecule type" value="Genomic_DNA"/>
</dbReference>
<dbReference type="Proteomes" id="UP000324222">
    <property type="component" value="Unassembled WGS sequence"/>
</dbReference>
<name>A0A5B7DLF4_PORTR</name>
<reference evidence="2 3" key="1">
    <citation type="submission" date="2019-05" db="EMBL/GenBank/DDBJ databases">
        <title>Another draft genome of Portunus trituberculatus and its Hox gene families provides insights of decapod evolution.</title>
        <authorList>
            <person name="Jeong J.-H."/>
            <person name="Song I."/>
            <person name="Kim S."/>
            <person name="Choi T."/>
            <person name="Kim D."/>
            <person name="Ryu S."/>
            <person name="Kim W."/>
        </authorList>
    </citation>
    <scope>NUCLEOTIDE SEQUENCE [LARGE SCALE GENOMIC DNA]</scope>
    <source>
        <tissue evidence="2">Muscle</tissue>
    </source>
</reference>
<comment type="caution">
    <text evidence="2">The sequence shown here is derived from an EMBL/GenBank/DDBJ whole genome shotgun (WGS) entry which is preliminary data.</text>
</comment>
<sequence length="282" mass="31680">MVYHVRHHTLPVMCCIRCLLFGHGNISCNEHARCRKFSGFHETDGCVREDHCLFYGPNHRPTSKQCPVCLQAVQLQELQHEKACSLLDIKRKMRGILPSTFHPPKPTPQTHSPSKTGHPLPPSLLLTHPRTPRGPTSAPTLHSRPTPFQAPTPAPILDPTPAPTKPLSPIISVVPLTAQPPTPKAQWTHHHHKPHYTVTPQHTTRPSFIPKGPYRIDITDARKFVPPTPLHQCHPPKTPQPKPHSQQPSSPCPCLVAQALHHLSHFRPNMLRVLFDLLLLRD</sequence>
<dbReference type="AlphaFoldDB" id="A0A5B7DLF4"/>
<accession>A0A5B7DLF4</accession>